<dbReference type="OMA" id="CAFLTEN"/>
<dbReference type="GeneID" id="8576410"/>
<gene>
    <name evidence="1 3" type="ORF">CBG04424</name>
    <name evidence="1" type="ORF">CBG_04424</name>
</gene>
<sequence length="316" mass="37562">MACAEEKNAFFELPTKLVLAILKDCTYQDCYKVRATCKALKSLIEDNLKSLASQDVYHIDLERRRVRAWRNFSWCDRIPFRSIEYISKFFCYVNVKVLTVNTLNDELCAFLTENAQKKKLRFEQLRLFHSFTASHESICQLLKAAKCRVINFEAVESHLQPAHFEFEEYKNVRSRVFRNLLLWYFFQLKSLCFEMDDTIGEEFFASILDKCTAKDLIFHGCDRLPQRFVRTMFEKWLNGSRELEAVRITANQNFSFDEIISNLNIQNVDRSTWTMQNVKGDKATITMRRNNFHFFVAFEVNDHRVEDILYKIPYIE</sequence>
<dbReference type="InParanoid" id="A8WXI3"/>
<dbReference type="KEGG" id="cbr:CBG_04424"/>
<dbReference type="CTD" id="8576410"/>
<protein>
    <submittedName>
        <fullName evidence="1">Protein CBG04424</fullName>
    </submittedName>
</protein>
<dbReference type="WormBase" id="CBG04424">
    <property type="protein sequence ID" value="CBP15064"/>
    <property type="gene ID" value="WBGene00027094"/>
</dbReference>
<keyword evidence="2" id="KW-1185">Reference proteome</keyword>
<evidence type="ECO:0000313" key="3">
    <source>
        <dbReference type="WormBase" id="CBG04424"/>
    </source>
</evidence>
<evidence type="ECO:0000313" key="2">
    <source>
        <dbReference type="Proteomes" id="UP000008549"/>
    </source>
</evidence>
<dbReference type="FunCoup" id="A8WXI3">
    <property type="interactions" value="1378"/>
</dbReference>
<dbReference type="Proteomes" id="UP000008549">
    <property type="component" value="Unassembled WGS sequence"/>
</dbReference>
<proteinExistence type="predicted"/>
<evidence type="ECO:0000313" key="1">
    <source>
        <dbReference type="EMBL" id="CAP25125.2"/>
    </source>
</evidence>
<reference evidence="1 2" key="1">
    <citation type="journal article" date="2003" name="PLoS Biol.">
        <title>The genome sequence of Caenorhabditis briggsae: a platform for comparative genomics.</title>
        <authorList>
            <person name="Stein L.D."/>
            <person name="Bao Z."/>
            <person name="Blasiar D."/>
            <person name="Blumenthal T."/>
            <person name="Brent M.R."/>
            <person name="Chen N."/>
            <person name="Chinwalla A."/>
            <person name="Clarke L."/>
            <person name="Clee C."/>
            <person name="Coghlan A."/>
            <person name="Coulson A."/>
            <person name="D'Eustachio P."/>
            <person name="Fitch D.H."/>
            <person name="Fulton L.A."/>
            <person name="Fulton R.E."/>
            <person name="Griffiths-Jones S."/>
            <person name="Harris T.W."/>
            <person name="Hillier L.W."/>
            <person name="Kamath R."/>
            <person name="Kuwabara P.E."/>
            <person name="Mardis E.R."/>
            <person name="Marra M.A."/>
            <person name="Miner T.L."/>
            <person name="Minx P."/>
            <person name="Mullikin J.C."/>
            <person name="Plumb R.W."/>
            <person name="Rogers J."/>
            <person name="Schein J.E."/>
            <person name="Sohrmann M."/>
            <person name="Spieth J."/>
            <person name="Stajich J.E."/>
            <person name="Wei C."/>
            <person name="Willey D."/>
            <person name="Wilson R.K."/>
            <person name="Durbin R."/>
            <person name="Waterston R.H."/>
        </authorList>
    </citation>
    <scope>NUCLEOTIDE SEQUENCE [LARGE SCALE GENOMIC DNA]</scope>
    <source>
        <strain evidence="1 2">AF16</strain>
    </source>
</reference>
<dbReference type="RefSeq" id="XP_045092674.1">
    <property type="nucleotide sequence ID" value="XM_045236002.1"/>
</dbReference>
<reference evidence="1 2" key="2">
    <citation type="journal article" date="2011" name="PLoS Genet.">
        <title>Caenorhabditis briggsae recombinant inbred line genotypes reveal inter-strain incompatibility and the evolution of recombination.</title>
        <authorList>
            <person name="Ross J.A."/>
            <person name="Koboldt D.C."/>
            <person name="Staisch J.E."/>
            <person name="Chamberlin H.M."/>
            <person name="Gupta B.P."/>
            <person name="Miller R.D."/>
            <person name="Baird S.E."/>
            <person name="Haag E.S."/>
        </authorList>
    </citation>
    <scope>NUCLEOTIDE SEQUENCE [LARGE SCALE GENOMIC DNA]</scope>
    <source>
        <strain evidence="1 2">AF16</strain>
    </source>
</reference>
<dbReference type="EMBL" id="HE601251">
    <property type="protein sequence ID" value="CAP25125.2"/>
    <property type="molecule type" value="Genomic_DNA"/>
</dbReference>
<organism evidence="1 2">
    <name type="scientific">Caenorhabditis briggsae</name>
    <dbReference type="NCBI Taxonomy" id="6238"/>
    <lineage>
        <taxon>Eukaryota</taxon>
        <taxon>Metazoa</taxon>
        <taxon>Ecdysozoa</taxon>
        <taxon>Nematoda</taxon>
        <taxon>Chromadorea</taxon>
        <taxon>Rhabditida</taxon>
        <taxon>Rhabditina</taxon>
        <taxon>Rhabditomorpha</taxon>
        <taxon>Rhabditoidea</taxon>
        <taxon>Rhabditidae</taxon>
        <taxon>Peloderinae</taxon>
        <taxon>Caenorhabditis</taxon>
    </lineage>
</organism>
<dbReference type="eggNOG" id="ENOG502TFVA">
    <property type="taxonomic scope" value="Eukaryota"/>
</dbReference>
<dbReference type="AlphaFoldDB" id="A8WXI3"/>
<accession>A8WXI3</accession>
<dbReference type="HOGENOM" id="CLU_934588_0_0_1"/>
<name>A8WXI3_CAEBR</name>